<feature type="transmembrane region" description="Helical" evidence="2">
    <location>
        <begin position="80"/>
        <end position="100"/>
    </location>
</feature>
<protein>
    <submittedName>
        <fullName evidence="5">Acyltransferase</fullName>
    </submittedName>
</protein>
<dbReference type="RefSeq" id="WP_259508652.1">
    <property type="nucleotide sequence ID" value="NZ_JANLCM010000002.1"/>
</dbReference>
<feature type="region of interest" description="Disordered" evidence="1">
    <location>
        <begin position="425"/>
        <end position="460"/>
    </location>
</feature>
<feature type="transmembrane region" description="Helical" evidence="2">
    <location>
        <begin position="243"/>
        <end position="261"/>
    </location>
</feature>
<dbReference type="PANTHER" id="PTHR23028:SF53">
    <property type="entry name" value="ACYL_TRANSF_3 DOMAIN-CONTAINING PROTEIN"/>
    <property type="match status" value="1"/>
</dbReference>
<organism evidence="5 6">
    <name type="scientific">Herbiconiux aconitum</name>
    <dbReference type="NCBI Taxonomy" id="2970913"/>
    <lineage>
        <taxon>Bacteria</taxon>
        <taxon>Bacillati</taxon>
        <taxon>Actinomycetota</taxon>
        <taxon>Actinomycetes</taxon>
        <taxon>Micrococcales</taxon>
        <taxon>Microbacteriaceae</taxon>
        <taxon>Herbiconiux</taxon>
    </lineage>
</organism>
<dbReference type="GO" id="GO:0016746">
    <property type="term" value="F:acyltransferase activity"/>
    <property type="evidence" value="ECO:0007669"/>
    <property type="project" value="UniProtKB-KW"/>
</dbReference>
<feature type="transmembrane region" description="Helical" evidence="2">
    <location>
        <begin position="400"/>
        <end position="422"/>
    </location>
</feature>
<dbReference type="Pfam" id="PF01757">
    <property type="entry name" value="Acyl_transf_3"/>
    <property type="match status" value="1"/>
</dbReference>
<name>A0ABT2GUA6_9MICO</name>
<keyword evidence="2" id="KW-0812">Transmembrane</keyword>
<accession>A0ABT2GUA6</accession>
<feature type="transmembrane region" description="Helical" evidence="2">
    <location>
        <begin position="220"/>
        <end position="236"/>
    </location>
</feature>
<dbReference type="EMBL" id="JANLCM010000002">
    <property type="protein sequence ID" value="MCS5719147.1"/>
    <property type="molecule type" value="Genomic_DNA"/>
</dbReference>
<evidence type="ECO:0000259" key="3">
    <source>
        <dbReference type="Pfam" id="PF01757"/>
    </source>
</evidence>
<keyword evidence="2" id="KW-1133">Transmembrane helix</keyword>
<keyword evidence="2" id="KW-0472">Membrane</keyword>
<gene>
    <name evidence="5" type="ORF">N1027_13485</name>
</gene>
<feature type="domain" description="SGNH" evidence="4">
    <location>
        <begin position="511"/>
        <end position="730"/>
    </location>
</feature>
<dbReference type="InterPro" id="IPR050879">
    <property type="entry name" value="Acyltransferase_3"/>
</dbReference>
<reference evidence="5" key="1">
    <citation type="submission" date="2022-08" db="EMBL/GenBank/DDBJ databases">
        <authorList>
            <person name="Deng Y."/>
            <person name="Han X.-F."/>
            <person name="Zhang Y.-Q."/>
        </authorList>
    </citation>
    <scope>NUCLEOTIDE SEQUENCE</scope>
    <source>
        <strain evidence="5">CPCC 205763</strain>
    </source>
</reference>
<feature type="transmembrane region" description="Helical" evidence="2">
    <location>
        <begin position="332"/>
        <end position="351"/>
    </location>
</feature>
<feature type="transmembrane region" description="Helical" evidence="2">
    <location>
        <begin position="152"/>
        <end position="169"/>
    </location>
</feature>
<keyword evidence="6" id="KW-1185">Reference proteome</keyword>
<feature type="transmembrane region" description="Helical" evidence="2">
    <location>
        <begin position="181"/>
        <end position="200"/>
    </location>
</feature>
<comment type="caution">
    <text evidence="5">The sequence shown here is derived from an EMBL/GenBank/DDBJ whole genome shotgun (WGS) entry which is preliminary data.</text>
</comment>
<feature type="domain" description="Acyltransferase 3" evidence="3">
    <location>
        <begin position="15"/>
        <end position="348"/>
    </location>
</feature>
<dbReference type="Pfam" id="PF19040">
    <property type="entry name" value="SGNH"/>
    <property type="match status" value="1"/>
</dbReference>
<keyword evidence="5" id="KW-0012">Acyltransferase</keyword>
<feature type="compositionally biased region" description="Low complexity" evidence="1">
    <location>
        <begin position="425"/>
        <end position="448"/>
    </location>
</feature>
<evidence type="ECO:0000256" key="1">
    <source>
        <dbReference type="SAM" id="MobiDB-lite"/>
    </source>
</evidence>
<dbReference type="InterPro" id="IPR043968">
    <property type="entry name" value="SGNH"/>
</dbReference>
<dbReference type="InterPro" id="IPR002656">
    <property type="entry name" value="Acyl_transf_3_dom"/>
</dbReference>
<sequence>MSSPVPPARPVFRADVQGLRAVAVIAVILNHVIGWPAGGFAGVDVFFVISGFLITGLLLRDREEHGRISLRRFYAKRMRRILPAAVTVLIATSVAAYFLFNRPRAISTLWDAVSSLLFVSNWRFAAEGTDYFQATDAVSPLQHFWSLSVEEQFYLVWPWLMLLVLAVAARSVRASTNRVRIAVGTTLAVIVAASFVYALWETATSPAPAYFSTLSRVWELGVGALLAAAAPALARLPLPVRVLGGWIGLAGILSSFFVISADTPFPGPWAAFPVLATALVIAAGVGGRQRHLVPLVNPVSVFFGDLSYSLYLWHFPILVFLLVLMPQQTTTVTLLILGLTLAVSLVSYFLIEQPLHRSPWLAGAGGGTGEALAATEEGQDARDARRAAWQGWRERFGAQFILSSLGLVVIVVAVVVTAQVTLRGGPSAAAPGAPGSPGAPAAASPNDGSGAGDTAGQPAVNPEDELQAQLAEAAAATSWPGDLSPSLDDVIAAGSSTNPARACFDIGATPDFGSCTWGSGDAPNHLYLVGDSEALSYAPAFKALAEGSDGTWKVTTVGLYGCRFTDVLIQNEGAGVMDACQQRKQDVASHIVSDAPQLVVVSNAYALGKASDGRPITVGDIVASTTTETAKYGASGRLVYLAPPPLGASLGQCYSPATSPQNCNVGIDQAWQDFQSATAAAAAATGDHVVSSLPFSCANGVCPAFAGTLPTKYDSVHLTPAFAEHLAPSIRWELGALGLF</sequence>
<evidence type="ECO:0000313" key="5">
    <source>
        <dbReference type="EMBL" id="MCS5719147.1"/>
    </source>
</evidence>
<dbReference type="Proteomes" id="UP001165584">
    <property type="component" value="Unassembled WGS sequence"/>
</dbReference>
<evidence type="ECO:0000256" key="2">
    <source>
        <dbReference type="SAM" id="Phobius"/>
    </source>
</evidence>
<feature type="transmembrane region" description="Helical" evidence="2">
    <location>
        <begin position="267"/>
        <end position="287"/>
    </location>
</feature>
<keyword evidence="5" id="KW-0808">Transferase</keyword>
<proteinExistence type="predicted"/>
<feature type="transmembrane region" description="Helical" evidence="2">
    <location>
        <begin position="39"/>
        <end position="59"/>
    </location>
</feature>
<dbReference type="PANTHER" id="PTHR23028">
    <property type="entry name" value="ACETYLTRANSFERASE"/>
    <property type="match status" value="1"/>
</dbReference>
<evidence type="ECO:0000313" key="6">
    <source>
        <dbReference type="Proteomes" id="UP001165584"/>
    </source>
</evidence>
<evidence type="ECO:0000259" key="4">
    <source>
        <dbReference type="Pfam" id="PF19040"/>
    </source>
</evidence>